<dbReference type="Proteomes" id="UP001373714">
    <property type="component" value="Unassembled WGS sequence"/>
</dbReference>
<feature type="region of interest" description="Disordered" evidence="1">
    <location>
        <begin position="191"/>
        <end position="223"/>
    </location>
</feature>
<dbReference type="EMBL" id="JAVHNS010000015">
    <property type="protein sequence ID" value="KAK6334548.1"/>
    <property type="molecule type" value="Genomic_DNA"/>
</dbReference>
<keyword evidence="3" id="KW-1185">Reference proteome</keyword>
<protein>
    <submittedName>
        <fullName evidence="2">Uncharacterized protein</fullName>
    </submittedName>
</protein>
<reference evidence="2 3" key="1">
    <citation type="submission" date="2019-10" db="EMBL/GenBank/DDBJ databases">
        <authorList>
            <person name="Palmer J.M."/>
        </authorList>
    </citation>
    <scope>NUCLEOTIDE SEQUENCE [LARGE SCALE GENOMIC DNA]</scope>
    <source>
        <strain evidence="2 3">TWF730</strain>
    </source>
</reference>
<evidence type="ECO:0000313" key="2">
    <source>
        <dbReference type="EMBL" id="KAK6334548.1"/>
    </source>
</evidence>
<evidence type="ECO:0000256" key="1">
    <source>
        <dbReference type="SAM" id="MobiDB-lite"/>
    </source>
</evidence>
<organism evidence="2 3">
    <name type="scientific">Orbilia blumenaviensis</name>
    <dbReference type="NCBI Taxonomy" id="1796055"/>
    <lineage>
        <taxon>Eukaryota</taxon>
        <taxon>Fungi</taxon>
        <taxon>Dikarya</taxon>
        <taxon>Ascomycota</taxon>
        <taxon>Pezizomycotina</taxon>
        <taxon>Orbiliomycetes</taxon>
        <taxon>Orbiliales</taxon>
        <taxon>Orbiliaceae</taxon>
        <taxon>Orbilia</taxon>
    </lineage>
</organism>
<evidence type="ECO:0000313" key="3">
    <source>
        <dbReference type="Proteomes" id="UP001373714"/>
    </source>
</evidence>
<sequence>MMSLAPRNSAEAASSEDIQHLPFEKVMGELIVTSNTAMLSLTNSASKLDLSTRFVRTLVSKIGAINWTFGEVQKIIRWRSALERPKTVGLGLIPLNYVATTLNECRGVFANFEKSLLEETFEKERRSKLQDLEAKYSFGRKRRINASIRNLERLRTALTLILAVIQCDSEVDAQGQKKRLGTIIRALEKNTTRENPGSITERESKPDEPRTSPEGHSIESPNNSFQRLSDIEDVVGATLEISNRRSYHEKDFRRLSGTYSIPDLGTFAALNIYSGRPLYGEDTFTGIDALLVRLFPMTVGAPFVPENLILEVARRAITMVEVDFVLDNDEHAKSRVRYWVGILRKFMKARRSTRAVRRLIEGMGREFIRLIKLNHMKQARNFFRAGAEFVLCMVETEDQALTDIAIKTSITAVEDAMRTDYASHLTAGIVAIATKMDLGLTVWSMMEARTLAIAGLLFVQRAIGENKEQALNCMLDVIRNILSEIPDDRKDLIMDVFDWDWFSGLLEVGLRTVALLLEQRGTRETEATRREVAALIIHQFVRLTHSVGRLEQMLELVTDIATRQKDKITQDFNAGGQHEASTKIRGLKGVFELGRDYLRTLQEAYISTGINGNERSHGTGHIQDGLSKLIEQLYN</sequence>
<name>A0AAV9U5Q7_9PEZI</name>
<dbReference type="AlphaFoldDB" id="A0AAV9U5Q7"/>
<proteinExistence type="predicted"/>
<gene>
    <name evidence="2" type="ORF">TWF730_003762</name>
</gene>
<comment type="caution">
    <text evidence="2">The sequence shown here is derived from an EMBL/GenBank/DDBJ whole genome shotgun (WGS) entry which is preliminary data.</text>
</comment>
<feature type="compositionally biased region" description="Basic and acidic residues" evidence="1">
    <location>
        <begin position="200"/>
        <end position="217"/>
    </location>
</feature>
<accession>A0AAV9U5Q7</accession>